<gene>
    <name evidence="1" type="ORF">Lpp14_04884</name>
</gene>
<organism evidence="1 2">
    <name type="scientific">Lacticaseibacillus paracasei subsp. paracasei Lpp14</name>
    <dbReference type="NCBI Taxonomy" id="1256204"/>
    <lineage>
        <taxon>Bacteria</taxon>
        <taxon>Bacillati</taxon>
        <taxon>Bacillota</taxon>
        <taxon>Bacilli</taxon>
        <taxon>Lactobacillales</taxon>
        <taxon>Lactobacillaceae</taxon>
        <taxon>Lacticaseibacillus</taxon>
    </lineage>
</organism>
<evidence type="ECO:0008006" key="3">
    <source>
        <dbReference type="Google" id="ProtNLM"/>
    </source>
</evidence>
<evidence type="ECO:0000313" key="1">
    <source>
        <dbReference type="EMBL" id="EPC63783.1"/>
    </source>
</evidence>
<reference evidence="1 2" key="1">
    <citation type="journal article" date="2013" name="PLoS ONE">
        <title>Lactobacillus paracasei comparative genomics: towards species pan-genome definition and exploitation of diversity.</title>
        <authorList>
            <person name="Smokvina T."/>
            <person name="Wels M."/>
            <person name="Polka J."/>
            <person name="Chervaux C."/>
            <person name="Brisse S."/>
            <person name="Boekhorst J."/>
            <person name="van Hylckama Vlieg J.E."/>
            <person name="Siezen R.J."/>
        </authorList>
    </citation>
    <scope>NUCLEOTIDE SEQUENCE [LARGE SCALE GENOMIC DNA]</scope>
    <source>
        <strain evidence="1 2">Lpp14</strain>
    </source>
</reference>
<accession>A0A829GTR7</accession>
<name>A0A829GTR7_LACPA</name>
<dbReference type="InterPro" id="IPR025506">
    <property type="entry name" value="Abi_alpha"/>
</dbReference>
<dbReference type="Gene3D" id="3.30.110.190">
    <property type="match status" value="1"/>
</dbReference>
<proteinExistence type="predicted"/>
<protein>
    <recommendedName>
        <fullName evidence="3">DUF4393 domain-containing protein</fullName>
    </recommendedName>
</protein>
<dbReference type="Proteomes" id="UP000014264">
    <property type="component" value="Unassembled WGS sequence"/>
</dbReference>
<dbReference type="EMBL" id="ANJZ01000124">
    <property type="protein sequence ID" value="EPC63783.1"/>
    <property type="molecule type" value="Genomic_DNA"/>
</dbReference>
<sequence>MKGIDPIPNKTKNALMKPAAKAIGEAFGTILNSLAHWSTDGLARYNISHEADLKDFKAKYERRLADVPEPEIDDSKLLLVAKAIEDGQYRMDEDYMREAFARLITHASDRRTNNDYKPLYSSILSNLSSQEAKLLIGLSAETYSLLPLERIKSQEHGGSAYSYISGYAVLQSDGIIYFDANTTLTLELLQNAGLVSIKPQFELTSPFYQSLYNMFEWSTQYADFKNTHPISSGHEYRVERGDVELTELGKSFTRFINN</sequence>
<dbReference type="AlphaFoldDB" id="A0A829GTR7"/>
<dbReference type="Pfam" id="PF14337">
    <property type="entry name" value="Abi_alpha"/>
    <property type="match status" value="1"/>
</dbReference>
<evidence type="ECO:0000313" key="2">
    <source>
        <dbReference type="Proteomes" id="UP000014264"/>
    </source>
</evidence>
<comment type="caution">
    <text evidence="1">The sequence shown here is derived from an EMBL/GenBank/DDBJ whole genome shotgun (WGS) entry which is preliminary data.</text>
</comment>